<keyword evidence="3" id="KW-1185">Reference proteome</keyword>
<reference evidence="2" key="1">
    <citation type="submission" date="2023-08" db="EMBL/GenBank/DDBJ databases">
        <authorList>
            <person name="Audoor S."/>
            <person name="Bilcke G."/>
        </authorList>
    </citation>
    <scope>NUCLEOTIDE SEQUENCE</scope>
</reference>
<name>A0AAD2FJ40_9STRA</name>
<protein>
    <submittedName>
        <fullName evidence="2">Uncharacterized protein</fullName>
    </submittedName>
</protein>
<keyword evidence="1" id="KW-0732">Signal</keyword>
<evidence type="ECO:0000313" key="2">
    <source>
        <dbReference type="EMBL" id="CAJ1944403.1"/>
    </source>
</evidence>
<gene>
    <name evidence="2" type="ORF">CYCCA115_LOCUS8870</name>
</gene>
<dbReference type="AlphaFoldDB" id="A0AAD2FJ40"/>
<evidence type="ECO:0000256" key="1">
    <source>
        <dbReference type="SAM" id="SignalP"/>
    </source>
</evidence>
<sequence>MKLSITSSVLVALAAMGSLVPAVAAIDLAADVTFKSENEIVDTPESLAILQDALIMASDASYDPDIFHLESDEIVSSSHTLVKEGGRKLIFDDDFDSGNFWFYANFYRSFTSARCNGCRRRLGAGPATFEDDAESHAKWEASLCEILAKTDAYAGVSDCVISFVDPTLPAAAKEAKDTAEFLIDISFNSNGQVYDSKASLKAIEKALLKAAGASHDPDTFHLDSDKIVSASHTLIEKEGGRKLLFDDDFDSGNFWFYANFYRSFTSARCNGCRRRLGAGPATIEDDAESHAKWEAAFCELLNGIKGYEGATDCVITLVEDESA</sequence>
<comment type="caution">
    <text evidence="2">The sequence shown here is derived from an EMBL/GenBank/DDBJ whole genome shotgun (WGS) entry which is preliminary data.</text>
</comment>
<feature type="signal peptide" evidence="1">
    <location>
        <begin position="1"/>
        <end position="25"/>
    </location>
</feature>
<dbReference type="Proteomes" id="UP001295423">
    <property type="component" value="Unassembled WGS sequence"/>
</dbReference>
<feature type="chain" id="PRO_5042093603" evidence="1">
    <location>
        <begin position="26"/>
        <end position="323"/>
    </location>
</feature>
<organism evidence="2 3">
    <name type="scientific">Cylindrotheca closterium</name>
    <dbReference type="NCBI Taxonomy" id="2856"/>
    <lineage>
        <taxon>Eukaryota</taxon>
        <taxon>Sar</taxon>
        <taxon>Stramenopiles</taxon>
        <taxon>Ochrophyta</taxon>
        <taxon>Bacillariophyta</taxon>
        <taxon>Bacillariophyceae</taxon>
        <taxon>Bacillariophycidae</taxon>
        <taxon>Bacillariales</taxon>
        <taxon>Bacillariaceae</taxon>
        <taxon>Cylindrotheca</taxon>
    </lineage>
</organism>
<dbReference type="EMBL" id="CAKOGP040001224">
    <property type="protein sequence ID" value="CAJ1944403.1"/>
    <property type="molecule type" value="Genomic_DNA"/>
</dbReference>
<accession>A0AAD2FJ40</accession>
<evidence type="ECO:0000313" key="3">
    <source>
        <dbReference type="Proteomes" id="UP001295423"/>
    </source>
</evidence>
<proteinExistence type="predicted"/>